<accession>A0ABV2XLT6</accession>
<gene>
    <name evidence="2" type="ORF">ABZ568_00545</name>
</gene>
<organism evidence="2 3">
    <name type="scientific">Streptomyces olindensis</name>
    <dbReference type="NCBI Taxonomy" id="358823"/>
    <lineage>
        <taxon>Bacteria</taxon>
        <taxon>Bacillati</taxon>
        <taxon>Actinomycetota</taxon>
        <taxon>Actinomycetes</taxon>
        <taxon>Kitasatosporales</taxon>
        <taxon>Streptomycetaceae</taxon>
        <taxon>Streptomyces</taxon>
    </lineage>
</organism>
<comment type="caution">
    <text evidence="2">The sequence shown here is derived from an EMBL/GenBank/DDBJ whole genome shotgun (WGS) entry which is preliminary data.</text>
</comment>
<sequence length="105" mass="11042">MPSQLIGYDGTGEGCPLCDDADVPFASDEAAVAHYVTHSPAELAFALLTRKAVIQHALVRVDEPGGIRTERHMDEIIAEVEDTASRSPGRPPQGGPGPAHAVSRS</sequence>
<evidence type="ECO:0000313" key="2">
    <source>
        <dbReference type="EMBL" id="MEU2264949.1"/>
    </source>
</evidence>
<evidence type="ECO:0000256" key="1">
    <source>
        <dbReference type="SAM" id="MobiDB-lite"/>
    </source>
</evidence>
<reference evidence="2 3" key="1">
    <citation type="submission" date="2024-06" db="EMBL/GenBank/DDBJ databases">
        <title>The Natural Products Discovery Center: Release of the First 8490 Sequenced Strains for Exploring Actinobacteria Biosynthetic Diversity.</title>
        <authorList>
            <person name="Kalkreuter E."/>
            <person name="Kautsar S.A."/>
            <person name="Yang D."/>
            <person name="Bader C.D."/>
            <person name="Teijaro C.N."/>
            <person name="Fluegel L."/>
            <person name="Davis C.M."/>
            <person name="Simpson J.R."/>
            <person name="Lauterbach L."/>
            <person name="Steele A.D."/>
            <person name="Gui C."/>
            <person name="Meng S."/>
            <person name="Li G."/>
            <person name="Viehrig K."/>
            <person name="Ye F."/>
            <person name="Su P."/>
            <person name="Kiefer A.F."/>
            <person name="Nichols A."/>
            <person name="Cepeda A.J."/>
            <person name="Yan W."/>
            <person name="Fan B."/>
            <person name="Jiang Y."/>
            <person name="Adhikari A."/>
            <person name="Zheng C.-J."/>
            <person name="Schuster L."/>
            <person name="Cowan T.M."/>
            <person name="Smanski M.J."/>
            <person name="Chevrette M.G."/>
            <person name="De Carvalho L.P.S."/>
            <person name="Shen B."/>
        </authorList>
    </citation>
    <scope>NUCLEOTIDE SEQUENCE [LARGE SCALE GENOMIC DNA]</scope>
    <source>
        <strain evidence="2 3">NPDC019583</strain>
    </source>
</reference>
<protein>
    <submittedName>
        <fullName evidence="2">Uncharacterized protein</fullName>
    </submittedName>
</protein>
<proteinExistence type="predicted"/>
<keyword evidence="3" id="KW-1185">Reference proteome</keyword>
<dbReference type="RefSeq" id="WP_359784292.1">
    <property type="nucleotide sequence ID" value="NZ_JBEYBN010000001.1"/>
</dbReference>
<evidence type="ECO:0000313" key="3">
    <source>
        <dbReference type="Proteomes" id="UP001550603"/>
    </source>
</evidence>
<dbReference type="EMBL" id="JBEYBN010000001">
    <property type="protein sequence ID" value="MEU2264949.1"/>
    <property type="molecule type" value="Genomic_DNA"/>
</dbReference>
<dbReference type="Proteomes" id="UP001550603">
    <property type="component" value="Unassembled WGS sequence"/>
</dbReference>
<feature type="region of interest" description="Disordered" evidence="1">
    <location>
        <begin position="80"/>
        <end position="105"/>
    </location>
</feature>
<name>A0ABV2XLT6_9ACTN</name>